<dbReference type="EMBL" id="MU004472">
    <property type="protein sequence ID" value="KAF2649954.1"/>
    <property type="molecule type" value="Genomic_DNA"/>
</dbReference>
<keyword evidence="6 20" id="KW-1000">Mitochondrion outer membrane</keyword>
<dbReference type="Gene3D" id="3.40.50.360">
    <property type="match status" value="1"/>
</dbReference>
<keyword evidence="1 20" id="KW-1003">Cell membrane</keyword>
<keyword evidence="5" id="KW-0812">Transmembrane</keyword>
<feature type="binding site" evidence="20">
    <location>
        <position position="296"/>
    </location>
    <ligand>
        <name>NADP(+)</name>
        <dbReference type="ChEBI" id="CHEBI:58349"/>
    </ligand>
</feature>
<dbReference type="GO" id="GO:0003958">
    <property type="term" value="F:NADPH-hemoprotein reductase activity"/>
    <property type="evidence" value="ECO:0007669"/>
    <property type="project" value="UniProtKB-UniRule"/>
</dbReference>
<feature type="binding site" evidence="20">
    <location>
        <begin position="487"/>
        <end position="490"/>
    </location>
    <ligand>
        <name>FAD</name>
        <dbReference type="ChEBI" id="CHEBI:57692"/>
    </ligand>
</feature>
<protein>
    <recommendedName>
        <fullName evidence="20 21">NADPH--cytochrome P450 reductase</fullName>
        <shortName evidence="20">CPR</shortName>
        <shortName evidence="20">P450R</shortName>
        <ecNumber evidence="20 21">1.6.2.4</ecNumber>
    </recommendedName>
</protein>
<keyword evidence="18 20" id="KW-0753">Steroid metabolism</keyword>
<comment type="similarity">
    <text evidence="20">Belongs to the NADPH--cytochrome P450 reductase family.</text>
</comment>
<dbReference type="InterPro" id="IPR017927">
    <property type="entry name" value="FAD-bd_FR_type"/>
</dbReference>
<dbReference type="Pfam" id="PF00667">
    <property type="entry name" value="FAD_binding_1"/>
    <property type="match status" value="1"/>
</dbReference>
<comment type="cofactor">
    <cofactor evidence="20">
        <name>FMN</name>
        <dbReference type="ChEBI" id="CHEBI:58210"/>
    </cofactor>
    <text evidence="20">Binds 1 FMN per monomer.</text>
</comment>
<keyword evidence="2 20" id="KW-0444">Lipid biosynthesis</keyword>
<evidence type="ECO:0000256" key="7">
    <source>
        <dbReference type="ARBA" id="ARBA00022824"/>
    </source>
</evidence>
<reference evidence="24" key="1">
    <citation type="journal article" date="2020" name="Stud. Mycol.">
        <title>101 Dothideomycetes genomes: a test case for predicting lifestyles and emergence of pathogens.</title>
        <authorList>
            <person name="Haridas S."/>
            <person name="Albert R."/>
            <person name="Binder M."/>
            <person name="Bloem J."/>
            <person name="Labutti K."/>
            <person name="Salamov A."/>
            <person name="Andreopoulos B."/>
            <person name="Baker S."/>
            <person name="Barry K."/>
            <person name="Bills G."/>
            <person name="Bluhm B."/>
            <person name="Cannon C."/>
            <person name="Castanera R."/>
            <person name="Culley D."/>
            <person name="Daum C."/>
            <person name="Ezra D."/>
            <person name="Gonzalez J."/>
            <person name="Henrissat B."/>
            <person name="Kuo A."/>
            <person name="Liang C."/>
            <person name="Lipzen A."/>
            <person name="Lutzoni F."/>
            <person name="Magnuson J."/>
            <person name="Mondo S."/>
            <person name="Nolan M."/>
            <person name="Ohm R."/>
            <person name="Pangilinan J."/>
            <person name="Park H.-J."/>
            <person name="Ramirez L."/>
            <person name="Alfaro M."/>
            <person name="Sun H."/>
            <person name="Tritt A."/>
            <person name="Yoshinaga Y."/>
            <person name="Zwiers L.-H."/>
            <person name="Turgeon B."/>
            <person name="Goodwin S."/>
            <person name="Spatafora J."/>
            <person name="Crous P."/>
            <person name="Grigoriev I."/>
        </authorList>
    </citation>
    <scope>NUCLEOTIDE SEQUENCE</scope>
    <source>
        <strain evidence="24">CBS 122681</strain>
    </source>
</reference>
<evidence type="ECO:0000256" key="12">
    <source>
        <dbReference type="ARBA" id="ARBA00023002"/>
    </source>
</evidence>
<proteinExistence type="inferred from homology"/>
<keyword evidence="7 20" id="KW-0256">Endoplasmic reticulum</keyword>
<feature type="binding site" evidence="20">
    <location>
        <begin position="621"/>
        <end position="625"/>
    </location>
    <ligand>
        <name>NADP(+)</name>
        <dbReference type="ChEBI" id="CHEBI:58349"/>
    </ligand>
</feature>
<dbReference type="FunFam" id="3.40.50.360:FF:000024">
    <property type="entry name" value="NADPH--cytochrome P450 reductase"/>
    <property type="match status" value="1"/>
</dbReference>
<dbReference type="InterPro" id="IPR023173">
    <property type="entry name" value="NADPH_Cyt_P450_Rdtase_alpha"/>
</dbReference>
<evidence type="ECO:0000256" key="5">
    <source>
        <dbReference type="ARBA" id="ARBA00022692"/>
    </source>
</evidence>
<evidence type="ECO:0000256" key="1">
    <source>
        <dbReference type="ARBA" id="ARBA00022475"/>
    </source>
</evidence>
<dbReference type="SUPFAM" id="SSF52218">
    <property type="entry name" value="Flavoproteins"/>
    <property type="match status" value="1"/>
</dbReference>
<keyword evidence="11" id="KW-1133">Transmembrane helix</keyword>
<dbReference type="Gene3D" id="3.40.50.80">
    <property type="entry name" value="Nucleotide-binding domain of ferredoxin-NADP reductase (FNR) module"/>
    <property type="match status" value="1"/>
</dbReference>
<dbReference type="GO" id="GO:0050661">
    <property type="term" value="F:NADP binding"/>
    <property type="evidence" value="ECO:0007669"/>
    <property type="project" value="UniProtKB-UniRule"/>
</dbReference>
<comment type="caution">
    <text evidence="20">Lacks conserved residue(s) required for the propagation of feature annotation.</text>
</comment>
<evidence type="ECO:0000256" key="16">
    <source>
        <dbReference type="ARBA" id="ARBA00023136"/>
    </source>
</evidence>
<evidence type="ECO:0000256" key="2">
    <source>
        <dbReference type="ARBA" id="ARBA00022516"/>
    </source>
</evidence>
<evidence type="ECO:0000256" key="8">
    <source>
        <dbReference type="ARBA" id="ARBA00022827"/>
    </source>
</evidence>
<feature type="binding site" evidence="20">
    <location>
        <begin position="615"/>
        <end position="616"/>
    </location>
    <ligand>
        <name>NADP(+)</name>
        <dbReference type="ChEBI" id="CHEBI:58349"/>
    </ligand>
</feature>
<evidence type="ECO:0000256" key="19">
    <source>
        <dbReference type="ARBA" id="ARBA00049342"/>
    </source>
</evidence>
<gene>
    <name evidence="20" type="primary">cprA</name>
    <name evidence="24" type="ORF">K491DRAFT_609773</name>
</gene>
<dbReference type="GO" id="GO:0006696">
    <property type="term" value="P:ergosterol biosynthetic process"/>
    <property type="evidence" value="ECO:0007669"/>
    <property type="project" value="UniProtKB-UniRule"/>
</dbReference>
<dbReference type="PRINTS" id="PR00371">
    <property type="entry name" value="FPNCR"/>
</dbReference>
<dbReference type="InterPro" id="IPR008254">
    <property type="entry name" value="Flavodoxin/NO_synth"/>
</dbReference>
<feature type="binding site" evidence="20">
    <location>
        <position position="695"/>
    </location>
    <ligand>
        <name>FAD</name>
        <dbReference type="ChEBI" id="CHEBI:57692"/>
    </ligand>
</feature>
<dbReference type="Gene3D" id="2.40.30.10">
    <property type="entry name" value="Translation factors"/>
    <property type="match status" value="1"/>
</dbReference>
<evidence type="ECO:0000256" key="17">
    <source>
        <dbReference type="ARBA" id="ARBA00023166"/>
    </source>
</evidence>
<dbReference type="PROSITE" id="PS51384">
    <property type="entry name" value="FAD_FR"/>
    <property type="match status" value="1"/>
</dbReference>
<evidence type="ECO:0000256" key="18">
    <source>
        <dbReference type="ARBA" id="ARBA00023221"/>
    </source>
</evidence>
<evidence type="ECO:0000256" key="14">
    <source>
        <dbReference type="ARBA" id="ARBA00023098"/>
    </source>
</evidence>
<feature type="binding site" evidence="20">
    <location>
        <begin position="452"/>
        <end position="455"/>
    </location>
    <ligand>
        <name>FAD</name>
        <dbReference type="ChEBI" id="CHEBI:57692"/>
    </ligand>
</feature>
<evidence type="ECO:0000256" key="13">
    <source>
        <dbReference type="ARBA" id="ARBA00023011"/>
    </source>
</evidence>
<dbReference type="FunFam" id="2.40.30.10:FF:000100">
    <property type="entry name" value="NADPH--cytochrome P450 reductase"/>
    <property type="match status" value="1"/>
</dbReference>
<feature type="binding site" evidence="20">
    <location>
        <begin position="72"/>
        <end position="77"/>
    </location>
    <ligand>
        <name>FMN</name>
        <dbReference type="ChEBI" id="CHEBI:58210"/>
    </ligand>
</feature>
<dbReference type="EC" id="1.6.2.4" evidence="20 21"/>
<dbReference type="SUPFAM" id="SSF63380">
    <property type="entry name" value="Riboflavin synthase domain-like"/>
    <property type="match status" value="1"/>
</dbReference>
<keyword evidence="12 20" id="KW-0560">Oxidoreductase</keyword>
<evidence type="ECO:0000256" key="3">
    <source>
        <dbReference type="ARBA" id="ARBA00022630"/>
    </source>
</evidence>
<dbReference type="PANTHER" id="PTHR19384:SF17">
    <property type="entry name" value="NADPH--CYTOCHROME P450 REDUCTASE"/>
    <property type="match status" value="1"/>
</dbReference>
<dbReference type="PANTHER" id="PTHR19384">
    <property type="entry name" value="NITRIC OXIDE SYNTHASE-RELATED"/>
    <property type="match status" value="1"/>
</dbReference>
<dbReference type="GO" id="GO:0010181">
    <property type="term" value="F:FMN binding"/>
    <property type="evidence" value="ECO:0007669"/>
    <property type="project" value="UniProtKB-UniRule"/>
</dbReference>
<dbReference type="InterPro" id="IPR039261">
    <property type="entry name" value="FNR_nucleotide-bd"/>
</dbReference>
<evidence type="ECO:0000259" key="22">
    <source>
        <dbReference type="PROSITE" id="PS50902"/>
    </source>
</evidence>
<dbReference type="InterPro" id="IPR023208">
    <property type="entry name" value="P450R"/>
</dbReference>
<feature type="binding site" evidence="20">
    <location>
        <position position="553"/>
    </location>
    <ligand>
        <name>NADP(+)</name>
        <dbReference type="ChEBI" id="CHEBI:58349"/>
    </ligand>
</feature>
<name>A0A6A6SUR2_9PLEO</name>
<dbReference type="GO" id="GO:0005789">
    <property type="term" value="C:endoplasmic reticulum membrane"/>
    <property type="evidence" value="ECO:0007669"/>
    <property type="project" value="UniProtKB-SubCell"/>
</dbReference>
<feature type="domain" description="Flavodoxin-like" evidence="22">
    <location>
        <begin position="66"/>
        <end position="221"/>
    </location>
</feature>
<feature type="binding site" evidence="20">
    <location>
        <position position="204"/>
    </location>
    <ligand>
        <name>FMN</name>
        <dbReference type="ChEBI" id="CHEBI:58210"/>
    </ligand>
</feature>
<dbReference type="GO" id="GO:0005829">
    <property type="term" value="C:cytosol"/>
    <property type="evidence" value="ECO:0007669"/>
    <property type="project" value="TreeGrafter"/>
</dbReference>
<dbReference type="SUPFAM" id="SSF52343">
    <property type="entry name" value="Ferredoxin reductase-like, C-terminal NADP-linked domain"/>
    <property type="match status" value="1"/>
</dbReference>
<dbReference type="Gene3D" id="1.20.990.10">
    <property type="entry name" value="NADPH-cytochrome p450 Reductase, Chain A, domain 3"/>
    <property type="match status" value="1"/>
</dbReference>
<feature type="binding site" evidence="20">
    <location>
        <position position="657"/>
    </location>
    <ligand>
        <name>NADP(+)</name>
        <dbReference type="ChEBI" id="CHEBI:58349"/>
    </ligand>
</feature>
<keyword evidence="9 20" id="KW-0521">NADP</keyword>
<comment type="similarity">
    <text evidence="20 21">In the C-terminal section; belongs to the flavoprotein pyridine nucleotide cytochrome reductase family.</text>
</comment>
<dbReference type="FunFam" id="3.40.50.80:FF:000018">
    <property type="entry name" value="NADPH--cytochrome P450 reductase"/>
    <property type="match status" value="1"/>
</dbReference>
<dbReference type="GO" id="GO:0005741">
    <property type="term" value="C:mitochondrial outer membrane"/>
    <property type="evidence" value="ECO:0007669"/>
    <property type="project" value="UniProtKB-SubCell"/>
</dbReference>
<comment type="function">
    <text evidence="20">This enzyme is required for electron transfer from NADP to cytochrome P450 in microsomes. It can also provide electron transfer to heme oxygenase and cytochrome B5. Involved in ergosterol biosynthesis.</text>
</comment>
<dbReference type="GO" id="GO:0005886">
    <property type="term" value="C:plasma membrane"/>
    <property type="evidence" value="ECO:0007669"/>
    <property type="project" value="UniProtKB-SubCell"/>
</dbReference>
<dbReference type="PRINTS" id="PR00369">
    <property type="entry name" value="FLAVODOXIN"/>
</dbReference>
<organism evidence="24 25">
    <name type="scientific">Lophiostoma macrostomum CBS 122681</name>
    <dbReference type="NCBI Taxonomy" id="1314788"/>
    <lineage>
        <taxon>Eukaryota</taxon>
        <taxon>Fungi</taxon>
        <taxon>Dikarya</taxon>
        <taxon>Ascomycota</taxon>
        <taxon>Pezizomycotina</taxon>
        <taxon>Dothideomycetes</taxon>
        <taxon>Pleosporomycetidae</taxon>
        <taxon>Pleosporales</taxon>
        <taxon>Lophiostomataceae</taxon>
        <taxon>Lophiostoma</taxon>
    </lineage>
</organism>
<comment type="similarity">
    <text evidence="20">In the N-terminal section; belongs to the flavodoxin family.</text>
</comment>
<evidence type="ECO:0000256" key="10">
    <source>
        <dbReference type="ARBA" id="ARBA00022955"/>
    </source>
</evidence>
<evidence type="ECO:0000256" key="15">
    <source>
        <dbReference type="ARBA" id="ARBA00023128"/>
    </source>
</evidence>
<evidence type="ECO:0000256" key="20">
    <source>
        <dbReference type="HAMAP-Rule" id="MF_03212"/>
    </source>
</evidence>
<evidence type="ECO:0000256" key="9">
    <source>
        <dbReference type="ARBA" id="ARBA00022857"/>
    </source>
</evidence>
<keyword evidence="16 20" id="KW-0472">Membrane</keyword>
<comment type="cofactor">
    <cofactor evidence="20">
        <name>FAD</name>
        <dbReference type="ChEBI" id="CHEBI:57692"/>
    </cofactor>
    <text evidence="20">Binds 1 FAD per monomer.</text>
</comment>
<keyword evidence="17 20" id="KW-1207">Sterol metabolism</keyword>
<dbReference type="Proteomes" id="UP000799324">
    <property type="component" value="Unassembled WGS sequence"/>
</dbReference>
<keyword evidence="4 20" id="KW-0288">FMN</keyword>
<keyword evidence="25" id="KW-1185">Reference proteome</keyword>
<evidence type="ECO:0000313" key="24">
    <source>
        <dbReference type="EMBL" id="KAF2649954.1"/>
    </source>
</evidence>
<evidence type="ECO:0000256" key="21">
    <source>
        <dbReference type="PIRNR" id="PIRNR000208"/>
    </source>
</evidence>
<accession>A0A6A6SUR2</accession>
<comment type="catalytic activity">
    <reaction evidence="19 20 21">
        <text>2 oxidized [cytochrome P450] + NADPH = 2 reduced [cytochrome P450] + NADP(+) + H(+)</text>
        <dbReference type="Rhea" id="RHEA:24040"/>
        <dbReference type="Rhea" id="RHEA-COMP:14627"/>
        <dbReference type="Rhea" id="RHEA-COMP:14628"/>
        <dbReference type="ChEBI" id="CHEBI:15378"/>
        <dbReference type="ChEBI" id="CHEBI:55376"/>
        <dbReference type="ChEBI" id="CHEBI:57783"/>
        <dbReference type="ChEBI" id="CHEBI:58349"/>
        <dbReference type="ChEBI" id="CHEBI:60344"/>
        <dbReference type="EC" id="1.6.2.4"/>
    </reaction>
</comment>
<dbReference type="GO" id="GO:0050660">
    <property type="term" value="F:flavin adenine dinucleotide binding"/>
    <property type="evidence" value="ECO:0007669"/>
    <property type="project" value="UniProtKB-UniRule"/>
</dbReference>
<dbReference type="HAMAP" id="MF_03212">
    <property type="entry name" value="NCPR"/>
    <property type="match status" value="1"/>
</dbReference>
<feature type="binding site" evidence="20">
    <location>
        <begin position="169"/>
        <end position="178"/>
    </location>
    <ligand>
        <name>FMN</name>
        <dbReference type="ChEBI" id="CHEBI:58210"/>
    </ligand>
</feature>
<evidence type="ECO:0000256" key="4">
    <source>
        <dbReference type="ARBA" id="ARBA00022643"/>
    </source>
</evidence>
<feature type="domain" description="FAD-binding FR-type" evidence="23">
    <location>
        <begin position="277"/>
        <end position="539"/>
    </location>
</feature>
<feature type="binding site" evidence="20">
    <location>
        <begin position="470"/>
        <end position="472"/>
    </location>
    <ligand>
        <name>FAD</name>
        <dbReference type="ChEBI" id="CHEBI:57692"/>
    </ligand>
</feature>
<dbReference type="InterPro" id="IPR001094">
    <property type="entry name" value="Flavdoxin-like"/>
</dbReference>
<dbReference type="InterPro" id="IPR001709">
    <property type="entry name" value="Flavoprot_Pyr_Nucl_cyt_Rdtase"/>
</dbReference>
<dbReference type="InterPro" id="IPR017938">
    <property type="entry name" value="Riboflavin_synthase-like_b-brl"/>
</dbReference>
<dbReference type="FunFam" id="1.20.990.10:FF:000009">
    <property type="entry name" value="NADPH--cytochrome P450 reductase"/>
    <property type="match status" value="1"/>
</dbReference>
<keyword evidence="13 20" id="KW-0756">Sterol biosynthesis</keyword>
<comment type="subcellular location">
    <subcellularLocation>
        <location evidence="20">Endoplasmic reticulum membrane</location>
        <topology evidence="20">Single-pass membrane protein</topology>
        <orientation evidence="20">Cytoplasmic side</orientation>
    </subcellularLocation>
    <subcellularLocation>
        <location evidence="20">Mitochondrion outer membrane</location>
        <topology evidence="20">Single-pass membrane protein</topology>
        <orientation evidence="20">Cytoplasmic side</orientation>
    </subcellularLocation>
    <subcellularLocation>
        <location evidence="20">Cell membrane</location>
        <topology evidence="20">Single-pass membrane protein</topology>
        <orientation evidence="20">Cytoplasmic side</orientation>
    </subcellularLocation>
</comment>
<dbReference type="OrthoDB" id="1856718at2759"/>
<keyword evidence="10 20" id="KW-0752">Steroid biosynthesis</keyword>
<dbReference type="Pfam" id="PF00258">
    <property type="entry name" value="Flavodoxin_1"/>
    <property type="match status" value="1"/>
</dbReference>
<keyword evidence="15 20" id="KW-0496">Mitochondrion</keyword>
<keyword evidence="14 20" id="KW-0443">Lipid metabolism</keyword>
<keyword evidence="3 20" id="KW-0285">Flavoprotein</keyword>
<dbReference type="InterPro" id="IPR003097">
    <property type="entry name" value="CysJ-like_FAD-binding"/>
</dbReference>
<evidence type="ECO:0000313" key="25">
    <source>
        <dbReference type="Proteomes" id="UP000799324"/>
    </source>
</evidence>
<keyword evidence="8 20" id="KW-0274">FAD</keyword>
<dbReference type="InterPro" id="IPR001433">
    <property type="entry name" value="OxRdtase_FAD/NAD-bd"/>
</dbReference>
<evidence type="ECO:0000256" key="6">
    <source>
        <dbReference type="ARBA" id="ARBA00022787"/>
    </source>
</evidence>
<dbReference type="PROSITE" id="PS50902">
    <property type="entry name" value="FLAVODOXIN_LIKE"/>
    <property type="match status" value="1"/>
</dbReference>
<feature type="binding site" evidence="20">
    <location>
        <begin position="123"/>
        <end position="126"/>
    </location>
    <ligand>
        <name>FMN</name>
        <dbReference type="ChEBI" id="CHEBI:58210"/>
    </ligand>
</feature>
<evidence type="ECO:0000256" key="11">
    <source>
        <dbReference type="ARBA" id="ARBA00022989"/>
    </source>
</evidence>
<dbReference type="AlphaFoldDB" id="A0A6A6SUR2"/>
<dbReference type="Pfam" id="PF00175">
    <property type="entry name" value="NAD_binding_1"/>
    <property type="match status" value="1"/>
</dbReference>
<dbReference type="FunFam" id="2.40.30.10:FF:000111">
    <property type="entry name" value="NADPH--cytochrome P450 reductase"/>
    <property type="match status" value="1"/>
</dbReference>
<dbReference type="PIRSF" id="PIRSF000208">
    <property type="entry name" value="P450R"/>
    <property type="match status" value="1"/>
</dbReference>
<dbReference type="InterPro" id="IPR029039">
    <property type="entry name" value="Flavoprotein-like_sf"/>
</dbReference>
<evidence type="ECO:0000259" key="23">
    <source>
        <dbReference type="PROSITE" id="PS51384"/>
    </source>
</evidence>
<dbReference type="CDD" id="cd06204">
    <property type="entry name" value="CYPOR"/>
    <property type="match status" value="1"/>
</dbReference>
<sequence length="696" mass="77388">MAQLDTLDIIVLAALLLGTVAYFTKGTYWAVYGDPYGNSLATSNGAAKAGKSRNIIEKMEEQDKNCVVFYGSQTGTAEDYASRIAKEGHSRFGLNTMVADLEDYDFDNLDKFPDDKLAVFVLATYGEGEPTDNAVEFYEFIGSEDISFSEGASADDQPLANLKYVAFGLGNNTYEHYNSMVRNVDKYLAKLGATRLGAAGEGDDGAGTMEEDFLAWKEPMWADVTEKLGLEEREAVYEPVFEINEKPDMDADADEVYLGEPNKNHLEGSQKGPFNANNPFIAPIAESHELFNTKERNCLHMEISIAGSNLTYTTGDHIAIWPTNAGKEVDRFLNVLGLGPKRHTVIAVKGLDPTAKVPFPSPTTYDAAVRYHMEICAPVSRQFVSTIAQFAPSEEVKAEMVKLGSEKEYFHEKVTDRHLNLAQLLEILSNGESWSKIPFSLMIEGLLKIQPRYYSISSSSLVQKDKISITAVVESSQKAGSPHILKGVTTNYLLALKQKQHGDPDPDPHGLNYAIVGPRNKYDGIHVPVHVRHSNFKLPSDHSKPVIMVGPGTGVAPFRAFVQERAAQAKNGADVGKTVLFFGCRKRSEDFMYEKEWQQYKEALGDKFEMHTAFSRDGPKKVYVQHQIEENAEEVNKLLEQKAYFYVCGDAANMAREVNILLGKIISKHRNVSEQKGEEIVKAMRASNQYQEDVWS</sequence>